<dbReference type="PANTHER" id="PTHR43252:SF6">
    <property type="entry name" value="NEGATIVE TRANSCRIPTION REGULATOR PADR"/>
    <property type="match status" value="1"/>
</dbReference>
<gene>
    <name evidence="3" type="ORF">C7M71_005195</name>
</gene>
<dbReference type="EMBL" id="CP031264">
    <property type="protein sequence ID" value="AXI76938.1"/>
    <property type="molecule type" value="Genomic_DNA"/>
</dbReference>
<dbReference type="InterPro" id="IPR005149">
    <property type="entry name" value="Tscrpt_reg_PadR_N"/>
</dbReference>
<evidence type="ECO:0000259" key="1">
    <source>
        <dbReference type="Pfam" id="PF03551"/>
    </source>
</evidence>
<accession>A0A345ST83</accession>
<evidence type="ECO:0000259" key="2">
    <source>
        <dbReference type="Pfam" id="PF10400"/>
    </source>
</evidence>
<feature type="domain" description="Transcription regulator PadR N-terminal" evidence="1">
    <location>
        <begin position="7"/>
        <end position="77"/>
    </location>
</feature>
<dbReference type="RefSeq" id="WP_111489319.1">
    <property type="nucleotide sequence ID" value="NZ_CP031264.1"/>
</dbReference>
<dbReference type="InterPro" id="IPR036390">
    <property type="entry name" value="WH_DNA-bd_sf"/>
</dbReference>
<dbReference type="OrthoDB" id="3186544at2"/>
<evidence type="ECO:0000313" key="3">
    <source>
        <dbReference type="EMBL" id="AXI76938.1"/>
    </source>
</evidence>
<name>A0A345ST83_9ACTN</name>
<organism evidence="3 4">
    <name type="scientific">Peterkaempfera bronchialis</name>
    <dbReference type="NCBI Taxonomy" id="2126346"/>
    <lineage>
        <taxon>Bacteria</taxon>
        <taxon>Bacillati</taxon>
        <taxon>Actinomycetota</taxon>
        <taxon>Actinomycetes</taxon>
        <taxon>Kitasatosporales</taxon>
        <taxon>Streptomycetaceae</taxon>
        <taxon>Peterkaempfera</taxon>
    </lineage>
</organism>
<feature type="domain" description="Transcription regulator PadR C-terminal" evidence="2">
    <location>
        <begin position="90"/>
        <end position="169"/>
    </location>
</feature>
<dbReference type="Proteomes" id="UP000249340">
    <property type="component" value="Chromosome"/>
</dbReference>
<dbReference type="SUPFAM" id="SSF46785">
    <property type="entry name" value="Winged helix' DNA-binding domain"/>
    <property type="match status" value="1"/>
</dbReference>
<evidence type="ECO:0000313" key="4">
    <source>
        <dbReference type="Proteomes" id="UP000249340"/>
    </source>
</evidence>
<dbReference type="Pfam" id="PF10400">
    <property type="entry name" value="Vir_act_alpha_C"/>
    <property type="match status" value="1"/>
</dbReference>
<dbReference type="PANTHER" id="PTHR43252">
    <property type="entry name" value="TRANSCRIPTIONAL REGULATOR YQJI"/>
    <property type="match status" value="1"/>
</dbReference>
<keyword evidence="4" id="KW-1185">Reference proteome</keyword>
<dbReference type="KEGG" id="stri:C7M71_005195"/>
<dbReference type="InterPro" id="IPR036388">
    <property type="entry name" value="WH-like_DNA-bd_sf"/>
</dbReference>
<proteinExistence type="predicted"/>
<sequence length="184" mass="20665">MSLRHAVLGLLADHSGSGYDLLRTFQTSLANVWSATQSQLYTELNRLADAGLVTVTAEGPRGRKEYALTGSGREELRHWLLEVEPERQRRNDALLRVFFLGQVTPEQGRAYLDREGRTAGEYHERLQELAAFIEEESDALAVHGRLALEWGLRFTRMQQEWAEWAARQLAEEAASPDTAPASTG</sequence>
<dbReference type="Pfam" id="PF03551">
    <property type="entry name" value="PadR"/>
    <property type="match status" value="1"/>
</dbReference>
<dbReference type="Gene3D" id="1.10.10.10">
    <property type="entry name" value="Winged helix-like DNA-binding domain superfamily/Winged helix DNA-binding domain"/>
    <property type="match status" value="1"/>
</dbReference>
<reference evidence="4" key="1">
    <citation type="submission" date="2018-07" db="EMBL/GenBank/DDBJ databases">
        <title>Streptacidiphilus bronchialis DSM 106435 chromosome.</title>
        <authorList>
            <person name="Batra D."/>
            <person name="Gulvik C.A."/>
        </authorList>
    </citation>
    <scope>NUCLEOTIDE SEQUENCE [LARGE SCALE GENOMIC DNA]</scope>
    <source>
        <strain evidence="4">DSM 106435</strain>
    </source>
</reference>
<protein>
    <submittedName>
        <fullName evidence="3">PadR family transcriptional regulator</fullName>
    </submittedName>
</protein>
<dbReference type="AlphaFoldDB" id="A0A345ST83"/>
<dbReference type="InterPro" id="IPR018309">
    <property type="entry name" value="Tscrpt_reg_PadR_C"/>
</dbReference>